<feature type="transmembrane region" description="Helical" evidence="1">
    <location>
        <begin position="37"/>
        <end position="57"/>
    </location>
</feature>
<name>A0AAE3EP93_9FLAO</name>
<gene>
    <name evidence="2" type="ORF">L3X37_12240</name>
</gene>
<dbReference type="EMBL" id="JAKKDU010000015">
    <property type="protein sequence ID" value="MCF7569128.1"/>
    <property type="molecule type" value="Genomic_DNA"/>
</dbReference>
<evidence type="ECO:0000313" key="2">
    <source>
        <dbReference type="EMBL" id="MCF7569128.1"/>
    </source>
</evidence>
<evidence type="ECO:0000313" key="3">
    <source>
        <dbReference type="Proteomes" id="UP001199795"/>
    </source>
</evidence>
<dbReference type="Proteomes" id="UP001199795">
    <property type="component" value="Unassembled WGS sequence"/>
</dbReference>
<dbReference type="RefSeq" id="WP_237240463.1">
    <property type="nucleotide sequence ID" value="NZ_JAKKDU010000015.1"/>
</dbReference>
<feature type="transmembrane region" description="Helical" evidence="1">
    <location>
        <begin position="12"/>
        <end position="31"/>
    </location>
</feature>
<keyword evidence="1" id="KW-1133">Transmembrane helix</keyword>
<dbReference type="AlphaFoldDB" id="A0AAE3EP93"/>
<accession>A0AAE3EP93</accession>
<keyword evidence="3" id="KW-1185">Reference proteome</keyword>
<protein>
    <submittedName>
        <fullName evidence="2">Uncharacterized protein</fullName>
    </submittedName>
</protein>
<keyword evidence="1" id="KW-0472">Membrane</keyword>
<comment type="caution">
    <text evidence="2">The sequence shown here is derived from an EMBL/GenBank/DDBJ whole genome shotgun (WGS) entry which is preliminary data.</text>
</comment>
<sequence>MTPKDLKSQIIYGIISGFVYAGFIAIVDYYRDKEFDLKKFIIGFVLFGIGMIIVARIKNKKEK</sequence>
<proteinExistence type="predicted"/>
<reference evidence="2" key="1">
    <citation type="submission" date="2022-01" db="EMBL/GenBank/DDBJ databases">
        <title>Draft genome sequence of Sabulilitoribacter arenilitoris KCTC 52401.</title>
        <authorList>
            <person name="Oh J.-S."/>
        </authorList>
    </citation>
    <scope>NUCLEOTIDE SEQUENCE</scope>
    <source>
        <strain evidence="2">HMF6543</strain>
    </source>
</reference>
<organism evidence="2 3">
    <name type="scientific">Wocania arenilitoris</name>
    <dbReference type="NCBI Taxonomy" id="2044858"/>
    <lineage>
        <taxon>Bacteria</taxon>
        <taxon>Pseudomonadati</taxon>
        <taxon>Bacteroidota</taxon>
        <taxon>Flavobacteriia</taxon>
        <taxon>Flavobacteriales</taxon>
        <taxon>Flavobacteriaceae</taxon>
        <taxon>Wocania</taxon>
    </lineage>
</organism>
<keyword evidence="1" id="KW-0812">Transmembrane</keyword>
<evidence type="ECO:0000256" key="1">
    <source>
        <dbReference type="SAM" id="Phobius"/>
    </source>
</evidence>